<dbReference type="Proteomes" id="UP000016928">
    <property type="component" value="Unassembled WGS sequence"/>
</dbReference>
<dbReference type="VEuPathDB" id="FungiDB:FOC1_g10000743"/>
<evidence type="ECO:0000313" key="3">
    <source>
        <dbReference type="Proteomes" id="UP000016928"/>
    </source>
</evidence>
<organism evidence="2 3">
    <name type="scientific">Fusarium oxysporum f. sp. cubense (strain race 1)</name>
    <name type="common">Panama disease fungus</name>
    <dbReference type="NCBI Taxonomy" id="1229664"/>
    <lineage>
        <taxon>Eukaryota</taxon>
        <taxon>Fungi</taxon>
        <taxon>Dikarya</taxon>
        <taxon>Ascomycota</taxon>
        <taxon>Pezizomycotina</taxon>
        <taxon>Sordariomycetes</taxon>
        <taxon>Hypocreomycetidae</taxon>
        <taxon>Hypocreales</taxon>
        <taxon>Nectriaceae</taxon>
        <taxon>Fusarium</taxon>
        <taxon>Fusarium oxysporum species complex</taxon>
    </lineage>
</organism>
<dbReference type="OMA" id="CKESQPL"/>
<feature type="region of interest" description="Disordered" evidence="1">
    <location>
        <begin position="76"/>
        <end position="247"/>
    </location>
</feature>
<sequence>MLYISNLLLAYHLAYLSTYFTSLYLRLTPPLRLSQARVIKAHNAKIHRIRGTSNISTLPRIRTYQPHPSIIALAKKLAARRKRPAKTPSPETARPSQRQRQQPSSPSPHPLLSSQPIPQATARSPSRSSQRSSSRSPPRSSRSPPRSSRSPPRSSRSPPRSSRSPPRSSRSPPRSSRSPPRSSRSPPRSSRSPPRSSRSPPRSSRSPPRSSRSPPRSSRSPPRSSRSPPRSSRSPPRKIAPSPAKRAAKMLERGFLGRASRALIDPTPIAANTAENRAILLEKHPIGSKDPFSRKTRPRPSQPITEEAILASIATIGKEKAPGLSG</sequence>
<dbReference type="EMBL" id="KB730030">
    <property type="protein sequence ID" value="ENH74662.1"/>
    <property type="molecule type" value="Genomic_DNA"/>
</dbReference>
<proteinExistence type="predicted"/>
<dbReference type="OrthoDB" id="5099367at2759"/>
<protein>
    <submittedName>
        <fullName evidence="2">Uncharacterized protein</fullName>
    </submittedName>
</protein>
<name>N4UTL9_FUSC1</name>
<gene>
    <name evidence="2" type="ORF">FOC1_g10000743</name>
</gene>
<dbReference type="HOGENOM" id="CLU_763100_0_0_1"/>
<reference evidence="3" key="1">
    <citation type="submission" date="2012-09" db="EMBL/GenBank/DDBJ databases">
        <title>Genome sequencing and comparative transcriptomics of race 1 and race 4 of banana pathogen: Fusarium oxysporum f. sp. cubense.</title>
        <authorList>
            <person name="Fang X."/>
            <person name="Huang J."/>
        </authorList>
    </citation>
    <scope>NUCLEOTIDE SEQUENCE [LARGE SCALE GENOMIC DNA]</scope>
    <source>
        <strain evidence="3">race 1</strain>
    </source>
</reference>
<dbReference type="AlphaFoldDB" id="N4UTL9"/>
<dbReference type="STRING" id="1229664.N4UTL9"/>
<accession>N4UTL9</accession>
<feature type="compositionally biased region" description="Low complexity" evidence="1">
    <location>
        <begin position="94"/>
        <end position="234"/>
    </location>
</feature>
<evidence type="ECO:0000313" key="2">
    <source>
        <dbReference type="EMBL" id="ENH74662.1"/>
    </source>
</evidence>
<reference evidence="3" key="2">
    <citation type="journal article" date="2014" name="PLoS ONE">
        <title>Genome and Transcriptome Analysis of the Fungal Pathogen Fusarium oxysporum f. sp. cubense Causing Banana Vascular Wilt Disease.</title>
        <authorList>
            <person name="Guo L."/>
            <person name="Han L."/>
            <person name="Yang L."/>
            <person name="Zeng H."/>
            <person name="Fan D."/>
            <person name="Zhu Y."/>
            <person name="Feng Y."/>
            <person name="Wang G."/>
            <person name="Peng C."/>
            <person name="Jiang X."/>
            <person name="Zhou D."/>
            <person name="Ni P."/>
            <person name="Liang C."/>
            <person name="Liu L."/>
            <person name="Wang J."/>
            <person name="Mao C."/>
            <person name="Fang X."/>
            <person name="Peng M."/>
            <person name="Huang J."/>
        </authorList>
    </citation>
    <scope>NUCLEOTIDE SEQUENCE [LARGE SCALE GENOMIC DNA]</scope>
    <source>
        <strain evidence="3">race 1</strain>
    </source>
</reference>
<evidence type="ECO:0000256" key="1">
    <source>
        <dbReference type="SAM" id="MobiDB-lite"/>
    </source>
</evidence>
<feature type="region of interest" description="Disordered" evidence="1">
    <location>
        <begin position="285"/>
        <end position="304"/>
    </location>
</feature>